<dbReference type="OrthoDB" id="377549at2157"/>
<dbReference type="GeneID" id="5409815"/>
<name>A7IAR9_METB6</name>
<sequence length="60" mass="6852">MVKLIIEPKKAKDGQIDYIVTYHDVKTDNQFTVTTTNSLDEAVQRLKETLESEVKILTAK</sequence>
<organism evidence="1 2">
    <name type="scientific">Methanoregula boonei (strain DSM 21154 / JCM 14090 / 6A8)</name>
    <dbReference type="NCBI Taxonomy" id="456442"/>
    <lineage>
        <taxon>Archaea</taxon>
        <taxon>Methanobacteriati</taxon>
        <taxon>Methanobacteriota</taxon>
        <taxon>Stenosarchaea group</taxon>
        <taxon>Methanomicrobia</taxon>
        <taxon>Methanomicrobiales</taxon>
        <taxon>Methanoregulaceae</taxon>
        <taxon>Methanoregula</taxon>
    </lineage>
</organism>
<accession>A7IAR9</accession>
<dbReference type="eggNOG" id="arCOG12710">
    <property type="taxonomic scope" value="Archaea"/>
</dbReference>
<protein>
    <submittedName>
        <fullName evidence="1">Uncharacterized protein</fullName>
    </submittedName>
</protein>
<dbReference type="AlphaFoldDB" id="A7IAR9"/>
<proteinExistence type="predicted"/>
<dbReference type="RefSeq" id="WP_012107890.1">
    <property type="nucleotide sequence ID" value="NC_009712.1"/>
</dbReference>
<dbReference type="HOGENOM" id="CLU_2930193_0_0_2"/>
<evidence type="ECO:0000313" key="1">
    <source>
        <dbReference type="EMBL" id="ABS56830.1"/>
    </source>
</evidence>
<evidence type="ECO:0000313" key="2">
    <source>
        <dbReference type="Proteomes" id="UP000002408"/>
    </source>
</evidence>
<dbReference type="Proteomes" id="UP000002408">
    <property type="component" value="Chromosome"/>
</dbReference>
<dbReference type="KEGG" id="mbn:Mboo_2316"/>
<reference evidence="2" key="1">
    <citation type="journal article" date="2015" name="Microbiology">
        <title>Genome of Methanoregula boonei 6A8 reveals adaptations to oligotrophic peatland environments.</title>
        <authorList>
            <person name="Braeuer S."/>
            <person name="Cadillo-Quiroz H."/>
            <person name="Kyrpides N."/>
            <person name="Woyke T."/>
            <person name="Goodwin L."/>
            <person name="Detter C."/>
            <person name="Podell S."/>
            <person name="Yavitt J.B."/>
            <person name="Zinder S.H."/>
        </authorList>
    </citation>
    <scope>NUCLEOTIDE SEQUENCE [LARGE SCALE GENOMIC DNA]</scope>
    <source>
        <strain evidence="2">DSM 21154 / JCM 14090 / 6A8</strain>
    </source>
</reference>
<dbReference type="EMBL" id="CP000780">
    <property type="protein sequence ID" value="ABS56830.1"/>
    <property type="molecule type" value="Genomic_DNA"/>
</dbReference>
<gene>
    <name evidence="1" type="ordered locus">Mboo_2316</name>
</gene>
<keyword evidence="2" id="KW-1185">Reference proteome</keyword>